<sequence>MAPVAITEIAPTPSAQKPMALPATTATPPDLASPPRRRPHERAAPPRTAFAFDAMEDAIAAFRRGEFLVVMDDEGRENEGDLIVAADQCSTEQMAWMIKHTSGYICISLPGDRLEQLDIPMMVPQNEERHRTAYTVTVDYKHGTTTGISAHDRALTARALASAHTAAGDFTRPGHLVPLRARAGGTLVRRGHTESALDMCALAGLPRAGLLCELVADDEQGSMLRRDGCREFADRWGVKMISVEMIAEWRRRTEAQQV</sequence>
<name>A0ACB8SUU7_9AGAM</name>
<gene>
    <name evidence="1" type="ORF">BV25DRAFT_1828056</name>
</gene>
<evidence type="ECO:0000313" key="1">
    <source>
        <dbReference type="EMBL" id="KAI0060230.1"/>
    </source>
</evidence>
<dbReference type="EMBL" id="MU277220">
    <property type="protein sequence ID" value="KAI0060230.1"/>
    <property type="molecule type" value="Genomic_DNA"/>
</dbReference>
<protein>
    <submittedName>
        <fullName evidence="1">3,4-dihydroxy-2-butanone 4-phosphate synthase</fullName>
    </submittedName>
</protein>
<accession>A0ACB8SUU7</accession>
<comment type="caution">
    <text evidence="1">The sequence shown here is derived from an EMBL/GenBank/DDBJ whole genome shotgun (WGS) entry which is preliminary data.</text>
</comment>
<reference evidence="1" key="2">
    <citation type="journal article" date="2022" name="New Phytol.">
        <title>Evolutionary transition to the ectomycorrhizal habit in the genomes of a hyperdiverse lineage of mushroom-forming fungi.</title>
        <authorList>
            <person name="Looney B."/>
            <person name="Miyauchi S."/>
            <person name="Morin E."/>
            <person name="Drula E."/>
            <person name="Courty P.E."/>
            <person name="Kohler A."/>
            <person name="Kuo A."/>
            <person name="LaButti K."/>
            <person name="Pangilinan J."/>
            <person name="Lipzen A."/>
            <person name="Riley R."/>
            <person name="Andreopoulos W."/>
            <person name="He G."/>
            <person name="Johnson J."/>
            <person name="Nolan M."/>
            <person name="Tritt A."/>
            <person name="Barry K.W."/>
            <person name="Grigoriev I.V."/>
            <person name="Nagy L.G."/>
            <person name="Hibbett D."/>
            <person name="Henrissat B."/>
            <person name="Matheny P.B."/>
            <person name="Labbe J."/>
            <person name="Martin F.M."/>
        </authorList>
    </citation>
    <scope>NUCLEOTIDE SEQUENCE</scope>
    <source>
        <strain evidence="1">HHB10654</strain>
    </source>
</reference>
<keyword evidence="2" id="KW-1185">Reference proteome</keyword>
<evidence type="ECO:0000313" key="2">
    <source>
        <dbReference type="Proteomes" id="UP000814140"/>
    </source>
</evidence>
<reference evidence="1" key="1">
    <citation type="submission" date="2021-03" db="EMBL/GenBank/DDBJ databases">
        <authorList>
            <consortium name="DOE Joint Genome Institute"/>
            <person name="Ahrendt S."/>
            <person name="Looney B.P."/>
            <person name="Miyauchi S."/>
            <person name="Morin E."/>
            <person name="Drula E."/>
            <person name="Courty P.E."/>
            <person name="Chicoki N."/>
            <person name="Fauchery L."/>
            <person name="Kohler A."/>
            <person name="Kuo A."/>
            <person name="Labutti K."/>
            <person name="Pangilinan J."/>
            <person name="Lipzen A."/>
            <person name="Riley R."/>
            <person name="Andreopoulos W."/>
            <person name="He G."/>
            <person name="Johnson J."/>
            <person name="Barry K.W."/>
            <person name="Grigoriev I.V."/>
            <person name="Nagy L."/>
            <person name="Hibbett D."/>
            <person name="Henrissat B."/>
            <person name="Matheny P.B."/>
            <person name="Labbe J."/>
            <person name="Martin F."/>
        </authorList>
    </citation>
    <scope>NUCLEOTIDE SEQUENCE</scope>
    <source>
        <strain evidence="1">HHB10654</strain>
    </source>
</reference>
<proteinExistence type="predicted"/>
<organism evidence="1 2">
    <name type="scientific">Artomyces pyxidatus</name>
    <dbReference type="NCBI Taxonomy" id="48021"/>
    <lineage>
        <taxon>Eukaryota</taxon>
        <taxon>Fungi</taxon>
        <taxon>Dikarya</taxon>
        <taxon>Basidiomycota</taxon>
        <taxon>Agaricomycotina</taxon>
        <taxon>Agaricomycetes</taxon>
        <taxon>Russulales</taxon>
        <taxon>Auriscalpiaceae</taxon>
        <taxon>Artomyces</taxon>
    </lineage>
</organism>
<dbReference type="Proteomes" id="UP000814140">
    <property type="component" value="Unassembled WGS sequence"/>
</dbReference>